<dbReference type="AlphaFoldDB" id="A0A6N9YPC0"/>
<protein>
    <submittedName>
        <fullName evidence="1">Uncharacterized protein</fullName>
    </submittedName>
</protein>
<evidence type="ECO:0000313" key="1">
    <source>
        <dbReference type="EMBL" id="NED96911.1"/>
    </source>
</evidence>
<dbReference type="EMBL" id="JAAGOB010000008">
    <property type="protein sequence ID" value="NED96911.1"/>
    <property type="molecule type" value="Genomic_DNA"/>
</dbReference>
<name>A0A6N9YPC0_9ACTN</name>
<comment type="caution">
    <text evidence="1">The sequence shown here is derived from an EMBL/GenBank/DDBJ whole genome shotgun (WGS) entry which is preliminary data.</text>
</comment>
<proteinExistence type="predicted"/>
<evidence type="ECO:0000313" key="2">
    <source>
        <dbReference type="Proteomes" id="UP000469185"/>
    </source>
</evidence>
<sequence length="159" mass="17832">MLRRRRQNPEIEGLWAAERVLVRADGPQGPVAATDQRLIWADGSIAWHEIERASWDGDDEVLTVEPVATSGRKRVHRLPIATPGRLVDVVRERVVASVVISRHVPLRGRRGVRVTGRRQADGELIWSAVLDPGIDMRDAETRHQVDTAVAAVRHEVEVR</sequence>
<dbReference type="RefSeq" id="WP_163819681.1">
    <property type="nucleotide sequence ID" value="NZ_JAAGOB010000008.1"/>
</dbReference>
<organism evidence="1 2">
    <name type="scientific">Phytoactinopolyspora alkaliphila</name>
    <dbReference type="NCBI Taxonomy" id="1783498"/>
    <lineage>
        <taxon>Bacteria</taxon>
        <taxon>Bacillati</taxon>
        <taxon>Actinomycetota</taxon>
        <taxon>Actinomycetes</taxon>
        <taxon>Jiangellales</taxon>
        <taxon>Jiangellaceae</taxon>
        <taxon>Phytoactinopolyspora</taxon>
    </lineage>
</organism>
<gene>
    <name evidence="1" type="ORF">G1H11_16515</name>
</gene>
<keyword evidence="2" id="KW-1185">Reference proteome</keyword>
<accession>A0A6N9YPC0</accession>
<dbReference type="Proteomes" id="UP000469185">
    <property type="component" value="Unassembled WGS sequence"/>
</dbReference>
<reference evidence="1 2" key="1">
    <citation type="submission" date="2020-02" db="EMBL/GenBank/DDBJ databases">
        <authorList>
            <person name="Li X.-J."/>
            <person name="Feng X.-M."/>
        </authorList>
    </citation>
    <scope>NUCLEOTIDE SEQUENCE [LARGE SCALE GENOMIC DNA]</scope>
    <source>
        <strain evidence="1 2">CGMCC 4.7225</strain>
    </source>
</reference>